<dbReference type="Pfam" id="PF07995">
    <property type="entry name" value="GSDH"/>
    <property type="match status" value="1"/>
</dbReference>
<proteinExistence type="predicted"/>
<dbReference type="EMBL" id="DSMG01000130">
    <property type="protein sequence ID" value="HDX32387.1"/>
    <property type="molecule type" value="Genomic_DNA"/>
</dbReference>
<dbReference type="InterPro" id="IPR011042">
    <property type="entry name" value="6-blade_b-propeller_TolB-like"/>
</dbReference>
<gene>
    <name evidence="3" type="ORF">ENQ20_13010</name>
</gene>
<dbReference type="AlphaFoldDB" id="A0A7C1JTY3"/>
<dbReference type="InterPro" id="IPR011041">
    <property type="entry name" value="Quinoprot_gluc/sorb_DH_b-prop"/>
</dbReference>
<feature type="domain" description="Cytochrome c-552/4" evidence="2">
    <location>
        <begin position="560"/>
        <end position="641"/>
    </location>
</feature>
<sequence length="1076" mass="116265">MQVVQKRRTCWIVPLVLSVVVGLGLVHAFTASGENHADEIALQEVASGFSQPVYVTHAGDGSGRLFVVEKAGLIKIIHNGQTLSQPFLDIRDRVGNDGEAGMLSVAFPPDFAQNGYFFVYYNHTDKNLVPPDPRDGGNNNGYDTVVARFRVTDDSNRADPNSEERILLRNQPYANHNGGLILFGPDGRLYIGLGDGGSAHDPLNAGQDLNTWLGKILRIEVGATGTYTVPADNPFVGRSDAKPEIWDWGLRNPWRFSFDRLTGDLFIGDVGQGAREEISLHPAGQPGGLNFGWDCREGDIAHSTTAPCDGPFVEPIVAYPRSDGQSVTGGYVYRGADFPRLRGRYFFADFVQGRIWSIQRAGSGWSAKALELDTDEQIASFGEDERGELYVVAFGGTIYRLIDAAAPGPTLEESTFSASPTSAVPGDVVAYQLVLRNNGGPIDGTVQAEISVPNTLTYLPQSLQATAGAVSDAAAPLLRWQGVLGAGQAVTVTYQTTVNSGASGVVMTVVQINAPNLSTLTRSAALVVRTSGGDVADPDFFLPGTQPAHMIDPIVDPTSCQSCHTTPIYAAWRGSMKSQAGRDPLFWAALHIANQDVENAGDFCLRCHTPRGWFSGRSHPADGSALESTDLAAGVACETCHRMVDPEPSGGDAAASARDAAIRSTISPTLPAGHVGSAMFILDPEDNRRGPFSISPAPPHPKATWRTELLGQGGDPITEARVCGVCHNLDNPTLSWNPVSGRYEPNEEDAPAPSFNKGELFPIERTFDEWLYSAYATPEGVYAPQFAGARPDGVVRTCQDCHMPRMTGIAATGGVQRDCSTNGCLPEHSFAGANTWTPQLLQDPRWRLNAVGDALHLNTAIASARAMLRRAATLTIDFDPNAIPKQVRVRVINETGHKLPTGYPEGRRIWLNVRAYDAAGRLVFESGAYDPVTGILQQDPQLKVYEAKLGIDDGATVTESFHFIRNNTVLKDNRIPPRGYTIAAYDQPGLRPIGAVYADNQYWDDTLYMLPDEAVSVVAVLYYQTASKEYIDFLRTHGGEDGVLLGQMWDDLKSPPEVMAVAMAPMEKKFLPLIGR</sequence>
<reference evidence="3" key="1">
    <citation type="journal article" date="2020" name="mSystems">
        <title>Genome- and Community-Level Interaction Insights into Carbon Utilization and Element Cycling Functions of Hydrothermarchaeota in Hydrothermal Sediment.</title>
        <authorList>
            <person name="Zhou Z."/>
            <person name="Liu Y."/>
            <person name="Xu W."/>
            <person name="Pan J."/>
            <person name="Luo Z.H."/>
            <person name="Li M."/>
        </authorList>
    </citation>
    <scope>NUCLEOTIDE SEQUENCE [LARGE SCALE GENOMIC DNA]</scope>
    <source>
        <strain evidence="3">SpSt-289</strain>
    </source>
</reference>
<feature type="domain" description="Glucose/Sorbosone dehydrogenase" evidence="1">
    <location>
        <begin position="50"/>
        <end position="393"/>
    </location>
</feature>
<dbReference type="Gene3D" id="2.120.10.30">
    <property type="entry name" value="TolB, C-terminal domain"/>
    <property type="match status" value="1"/>
</dbReference>
<name>A0A7C1JTY3_9CHLR</name>
<evidence type="ECO:0000313" key="3">
    <source>
        <dbReference type="EMBL" id="HDX32387.1"/>
    </source>
</evidence>
<evidence type="ECO:0000259" key="2">
    <source>
        <dbReference type="Pfam" id="PF13435"/>
    </source>
</evidence>
<comment type="caution">
    <text evidence="3">The sequence shown here is derived from an EMBL/GenBank/DDBJ whole genome shotgun (WGS) entry which is preliminary data.</text>
</comment>
<dbReference type="Gene3D" id="1.10.1130.10">
    <property type="entry name" value="Flavocytochrome C3, Chain A"/>
    <property type="match status" value="1"/>
</dbReference>
<dbReference type="PANTHER" id="PTHR19328:SF75">
    <property type="entry name" value="ALDOSE SUGAR DEHYDROGENASE YLII"/>
    <property type="match status" value="1"/>
</dbReference>
<dbReference type="Pfam" id="PF13435">
    <property type="entry name" value="Cytochrome_C554"/>
    <property type="match status" value="1"/>
</dbReference>
<dbReference type="SUPFAM" id="SSF48695">
    <property type="entry name" value="Multiheme cytochromes"/>
    <property type="match status" value="1"/>
</dbReference>
<dbReference type="InterPro" id="IPR023155">
    <property type="entry name" value="Cyt_c-552/4"/>
</dbReference>
<evidence type="ECO:0000259" key="1">
    <source>
        <dbReference type="Pfam" id="PF07995"/>
    </source>
</evidence>
<dbReference type="InterPro" id="IPR012938">
    <property type="entry name" value="Glc/Sorbosone_DH"/>
</dbReference>
<dbReference type="InterPro" id="IPR036280">
    <property type="entry name" value="Multihaem_cyt_sf"/>
</dbReference>
<protein>
    <submittedName>
        <fullName evidence="3">Uncharacterized protein</fullName>
    </submittedName>
</protein>
<dbReference type="PANTHER" id="PTHR19328">
    <property type="entry name" value="HEDGEHOG-INTERACTING PROTEIN"/>
    <property type="match status" value="1"/>
</dbReference>
<dbReference type="SUPFAM" id="SSF50952">
    <property type="entry name" value="Soluble quinoprotein glucose dehydrogenase"/>
    <property type="match status" value="1"/>
</dbReference>
<organism evidence="3">
    <name type="scientific">Caldilinea aerophila</name>
    <dbReference type="NCBI Taxonomy" id="133453"/>
    <lineage>
        <taxon>Bacteria</taxon>
        <taxon>Bacillati</taxon>
        <taxon>Chloroflexota</taxon>
        <taxon>Caldilineae</taxon>
        <taxon>Caldilineales</taxon>
        <taxon>Caldilineaceae</taxon>
        <taxon>Caldilinea</taxon>
    </lineage>
</organism>
<accession>A0A7C1JTY3</accession>